<dbReference type="Pfam" id="PF13912">
    <property type="entry name" value="zf-C2H2_6"/>
    <property type="match status" value="2"/>
</dbReference>
<dbReference type="PANTHER" id="PTHR47772:SF13">
    <property type="entry name" value="GASTRULA ZINC FINGER PROTEIN XLCGF49.1-LIKE-RELATED"/>
    <property type="match status" value="1"/>
</dbReference>
<keyword evidence="5" id="KW-0863">Zinc-finger</keyword>
<keyword evidence="10" id="KW-0539">Nucleus</keyword>
<accession>A0A9P0CMM0</accession>
<feature type="domain" description="C2H2-type" evidence="11">
    <location>
        <begin position="380"/>
        <end position="400"/>
    </location>
</feature>
<evidence type="ECO:0000256" key="6">
    <source>
        <dbReference type="ARBA" id="ARBA00022833"/>
    </source>
</evidence>
<keyword evidence="7" id="KW-0805">Transcription regulation</keyword>
<dbReference type="FunFam" id="3.30.160.60:FF:000624">
    <property type="entry name" value="zinc finger protein 697"/>
    <property type="match status" value="1"/>
</dbReference>
<feature type="domain" description="C2H2-type" evidence="11">
    <location>
        <begin position="436"/>
        <end position="456"/>
    </location>
</feature>
<dbReference type="Pfam" id="PF07776">
    <property type="entry name" value="zf-AD"/>
    <property type="match status" value="1"/>
</dbReference>
<dbReference type="FunFam" id="3.30.160.60:FF:000204">
    <property type="entry name" value="Zinc finger protein 331"/>
    <property type="match status" value="1"/>
</dbReference>
<feature type="domain" description="C2H2-type" evidence="11">
    <location>
        <begin position="237"/>
        <end position="257"/>
    </location>
</feature>
<dbReference type="GO" id="GO:0005634">
    <property type="term" value="C:nucleus"/>
    <property type="evidence" value="ECO:0007669"/>
    <property type="project" value="UniProtKB-SubCell"/>
</dbReference>
<protein>
    <recommendedName>
        <fullName evidence="11">C2H2-type domain-containing protein</fullName>
    </recommendedName>
</protein>
<dbReference type="SMART" id="SM00868">
    <property type="entry name" value="zf-AD"/>
    <property type="match status" value="1"/>
</dbReference>
<dbReference type="InterPro" id="IPR036236">
    <property type="entry name" value="Znf_C2H2_sf"/>
</dbReference>
<keyword evidence="3" id="KW-0479">Metal-binding</keyword>
<dbReference type="InterPro" id="IPR050636">
    <property type="entry name" value="C2H2-ZF_domain-containing"/>
</dbReference>
<dbReference type="Gene3D" id="3.40.1800.20">
    <property type="match status" value="1"/>
</dbReference>
<evidence type="ECO:0000256" key="8">
    <source>
        <dbReference type="ARBA" id="ARBA00023125"/>
    </source>
</evidence>
<dbReference type="Pfam" id="PF00096">
    <property type="entry name" value="zf-C2H2"/>
    <property type="match status" value="5"/>
</dbReference>
<evidence type="ECO:0000256" key="9">
    <source>
        <dbReference type="ARBA" id="ARBA00023163"/>
    </source>
</evidence>
<evidence type="ECO:0000256" key="1">
    <source>
        <dbReference type="ARBA" id="ARBA00004123"/>
    </source>
</evidence>
<proteinExistence type="inferred from homology"/>
<dbReference type="AlphaFoldDB" id="A0A9P0CMM0"/>
<organism evidence="12 13">
    <name type="scientific">Psylliodes chrysocephalus</name>
    <dbReference type="NCBI Taxonomy" id="3402493"/>
    <lineage>
        <taxon>Eukaryota</taxon>
        <taxon>Metazoa</taxon>
        <taxon>Ecdysozoa</taxon>
        <taxon>Arthropoda</taxon>
        <taxon>Hexapoda</taxon>
        <taxon>Insecta</taxon>
        <taxon>Pterygota</taxon>
        <taxon>Neoptera</taxon>
        <taxon>Endopterygota</taxon>
        <taxon>Coleoptera</taxon>
        <taxon>Polyphaga</taxon>
        <taxon>Cucujiformia</taxon>
        <taxon>Chrysomeloidea</taxon>
        <taxon>Chrysomelidae</taxon>
        <taxon>Galerucinae</taxon>
        <taxon>Alticini</taxon>
        <taxon>Psylliodes</taxon>
    </lineage>
</organism>
<dbReference type="Gene3D" id="3.30.160.60">
    <property type="entry name" value="Classic Zinc Finger"/>
    <property type="match status" value="8"/>
</dbReference>
<feature type="domain" description="C2H2-type" evidence="11">
    <location>
        <begin position="352"/>
        <end position="372"/>
    </location>
</feature>
<dbReference type="PANTHER" id="PTHR47772">
    <property type="entry name" value="ZINC FINGER PROTEIN 200"/>
    <property type="match status" value="1"/>
</dbReference>
<dbReference type="FunFam" id="3.30.160.60:FF:001397">
    <property type="entry name" value="Datilografo, isoform A"/>
    <property type="match status" value="1"/>
</dbReference>
<evidence type="ECO:0000256" key="7">
    <source>
        <dbReference type="ARBA" id="ARBA00023015"/>
    </source>
</evidence>
<evidence type="ECO:0000313" key="13">
    <source>
        <dbReference type="Proteomes" id="UP001153636"/>
    </source>
</evidence>
<keyword evidence="13" id="KW-1185">Reference proteome</keyword>
<dbReference type="SUPFAM" id="SSF57716">
    <property type="entry name" value="Glucocorticoid receptor-like (DNA-binding domain)"/>
    <property type="match status" value="1"/>
</dbReference>
<dbReference type="FunFam" id="3.30.160.60:FF:000322">
    <property type="entry name" value="GDNF-inducible zinc finger protein 1"/>
    <property type="match status" value="1"/>
</dbReference>
<dbReference type="FunFam" id="3.30.160.60:FF:000065">
    <property type="entry name" value="B-cell CLL/lymphoma 6, member B"/>
    <property type="match status" value="1"/>
</dbReference>
<evidence type="ECO:0000256" key="10">
    <source>
        <dbReference type="ARBA" id="ARBA00023242"/>
    </source>
</evidence>
<name>A0A9P0CMM0_9CUCU</name>
<feature type="domain" description="C2H2-type" evidence="11">
    <location>
        <begin position="408"/>
        <end position="428"/>
    </location>
</feature>
<evidence type="ECO:0000256" key="4">
    <source>
        <dbReference type="ARBA" id="ARBA00022737"/>
    </source>
</evidence>
<keyword evidence="8" id="KW-0238">DNA-binding</keyword>
<dbReference type="InterPro" id="IPR013087">
    <property type="entry name" value="Znf_C2H2_type"/>
</dbReference>
<evidence type="ECO:0000256" key="2">
    <source>
        <dbReference type="ARBA" id="ARBA00006991"/>
    </source>
</evidence>
<dbReference type="SUPFAM" id="SSF57667">
    <property type="entry name" value="beta-beta-alpha zinc fingers"/>
    <property type="match status" value="5"/>
</dbReference>
<comment type="similarity">
    <text evidence="2">Belongs to the krueppel C2H2-type zinc-finger protein family.</text>
</comment>
<dbReference type="FunFam" id="3.30.160.60:FF:001480">
    <property type="entry name" value="Si:cabz01071911.3"/>
    <property type="match status" value="1"/>
</dbReference>
<dbReference type="GO" id="GO:0008270">
    <property type="term" value="F:zinc ion binding"/>
    <property type="evidence" value="ECO:0007669"/>
    <property type="project" value="UniProtKB-KW"/>
</dbReference>
<dbReference type="Proteomes" id="UP001153636">
    <property type="component" value="Chromosome 13"/>
</dbReference>
<feature type="domain" description="C2H2-type" evidence="11">
    <location>
        <begin position="208"/>
        <end position="229"/>
    </location>
</feature>
<evidence type="ECO:0000256" key="3">
    <source>
        <dbReference type="ARBA" id="ARBA00022723"/>
    </source>
</evidence>
<dbReference type="EMBL" id="OV651825">
    <property type="protein sequence ID" value="CAH1102375.1"/>
    <property type="molecule type" value="Genomic_DNA"/>
</dbReference>
<feature type="domain" description="C2H2-type" evidence="11">
    <location>
        <begin position="293"/>
        <end position="313"/>
    </location>
</feature>
<evidence type="ECO:0000313" key="12">
    <source>
        <dbReference type="EMBL" id="CAH1102375.1"/>
    </source>
</evidence>
<keyword evidence="6" id="KW-0862">Zinc</keyword>
<dbReference type="OrthoDB" id="40579at2759"/>
<comment type="subcellular location">
    <subcellularLocation>
        <location evidence="1">Nucleus</location>
    </subcellularLocation>
</comment>
<evidence type="ECO:0000256" key="5">
    <source>
        <dbReference type="ARBA" id="ARBA00022771"/>
    </source>
</evidence>
<gene>
    <name evidence="12" type="ORF">PSYICH_LOCUS3734</name>
</gene>
<dbReference type="PROSITE" id="PS00028">
    <property type="entry name" value="ZINC_FINGER_C2H2_1"/>
    <property type="match status" value="9"/>
</dbReference>
<reference evidence="12" key="1">
    <citation type="submission" date="2022-01" db="EMBL/GenBank/DDBJ databases">
        <authorList>
            <person name="King R."/>
        </authorList>
    </citation>
    <scope>NUCLEOTIDE SEQUENCE</scope>
</reference>
<dbReference type="InterPro" id="IPR012934">
    <property type="entry name" value="Znf_AD"/>
</dbReference>
<dbReference type="FunFam" id="3.30.160.60:FF:000446">
    <property type="entry name" value="Zinc finger protein"/>
    <property type="match status" value="1"/>
</dbReference>
<keyword evidence="4" id="KW-0677">Repeat</keyword>
<dbReference type="SMART" id="SM00355">
    <property type="entry name" value="ZnF_C2H2"/>
    <property type="match status" value="10"/>
</dbReference>
<feature type="domain" description="C2H2-type" evidence="11">
    <location>
        <begin position="324"/>
        <end position="344"/>
    </location>
</feature>
<feature type="domain" description="C2H2-type" evidence="11">
    <location>
        <begin position="464"/>
        <end position="485"/>
    </location>
</feature>
<dbReference type="GO" id="GO:0003677">
    <property type="term" value="F:DNA binding"/>
    <property type="evidence" value="ECO:0007669"/>
    <property type="project" value="UniProtKB-KW"/>
</dbReference>
<keyword evidence="9" id="KW-0804">Transcription</keyword>
<sequence>MCDIMDTRCRLCAECSSSQISILQDNVFCSKIFQLFQIKVCVGDNLPSCVCHECYEMVEKTWSFNDRIQKAQDVLAELVNNSIQEMLPVTSELEVSVATIHTDTGTMVDLDYIQDNKDAKCDFLTEETLEIFSENTNKSIHDNKVKNSSGWRKRKIRYTRNDDRKVSRKKSNFSENPHLENLEFEVKLDGTMIPKDDNQGWNMYPFTCADCHNLFQNPDDIRLHYINAHNAPPRYLCADCPKSYTKYSVFLAHVRVHRSRLRLCCDMCYKWFPTASEQEQHRLLHGETRPYICTTCGKKFRMQSSLIVHSRSHLPTEIKNQYQCDQCPKKFGTKPNLMAHKRIHTGVRDYTCDQCGKSFIQKGNLDNHLLTHTAVRPYNCNICGKSFKTIVRLRKHSSVHSGLKPHRCDICGRQFRERGTLKEHHRIHTGAMPFTCEFCGKCFRFKGVLTTHRRQHTGERPYSCNECQHHFTNWPNYNKHMKRRHGINTSVTCRTRQDIPPTGMPHRNPPGTVLAPPQPVMVPDNYTEPPPTFYPVLNLYTIPEELLQQRV</sequence>
<evidence type="ECO:0000259" key="11">
    <source>
        <dbReference type="PROSITE" id="PS00028"/>
    </source>
</evidence>